<feature type="chain" id="PRO_5003714771" evidence="1">
    <location>
        <begin position="26"/>
        <end position="97"/>
    </location>
</feature>
<dbReference type="OrthoDB" id="1798228at2"/>
<proteinExistence type="predicted"/>
<dbReference type="EMBL" id="AKKV01000042">
    <property type="protein sequence ID" value="EIT83913.1"/>
    <property type="molecule type" value="Genomic_DNA"/>
</dbReference>
<protein>
    <submittedName>
        <fullName evidence="2">Uncharacterized protein</fullName>
    </submittedName>
</protein>
<evidence type="ECO:0000313" key="2">
    <source>
        <dbReference type="EMBL" id="EIT83913.1"/>
    </source>
</evidence>
<dbReference type="Proteomes" id="UP000004080">
    <property type="component" value="Unassembled WGS sequence"/>
</dbReference>
<keyword evidence="1" id="KW-0732">Signal</keyword>
<dbReference type="PATRIC" id="fig|1196324.3.peg.3634"/>
<gene>
    <name evidence="2" type="ORF">A374_17799</name>
</gene>
<dbReference type="RefSeq" id="WP_007203629.1">
    <property type="nucleotide sequence ID" value="NZ_AKKV01000042.1"/>
</dbReference>
<comment type="caution">
    <text evidence="2">The sequence shown here is derived from an EMBL/GenBank/DDBJ whole genome shotgun (WGS) entry which is preliminary data.</text>
</comment>
<evidence type="ECO:0000313" key="3">
    <source>
        <dbReference type="Proteomes" id="UP000004080"/>
    </source>
</evidence>
<dbReference type="STRING" id="1196324.A374_17799"/>
<evidence type="ECO:0000256" key="1">
    <source>
        <dbReference type="SAM" id="SignalP"/>
    </source>
</evidence>
<dbReference type="AlphaFoldDB" id="I8UAT1"/>
<name>I8UAT1_9BACL</name>
<accession>I8UAT1</accession>
<reference evidence="2 3" key="1">
    <citation type="journal article" date="2012" name="J. Bacteriol.">
        <title>Genome of Bacillus macauensis ZFHKF-1, a Long-Chain-Forming Bacterium.</title>
        <authorList>
            <person name="Cai L."/>
            <person name="Zhang T."/>
        </authorList>
    </citation>
    <scope>NUCLEOTIDE SEQUENCE [LARGE SCALE GENOMIC DNA]</scope>
    <source>
        <strain evidence="2 3">ZFHKF-1</strain>
    </source>
</reference>
<feature type="signal peptide" evidence="1">
    <location>
        <begin position="1"/>
        <end position="25"/>
    </location>
</feature>
<keyword evidence="3" id="KW-1185">Reference proteome</keyword>
<organism evidence="2 3">
    <name type="scientific">Fictibacillus macauensis ZFHKF-1</name>
    <dbReference type="NCBI Taxonomy" id="1196324"/>
    <lineage>
        <taxon>Bacteria</taxon>
        <taxon>Bacillati</taxon>
        <taxon>Bacillota</taxon>
        <taxon>Bacilli</taxon>
        <taxon>Bacillales</taxon>
        <taxon>Fictibacillaceae</taxon>
        <taxon>Fictibacillus</taxon>
    </lineage>
</organism>
<sequence length="97" mass="10985">MKKRLLILFSTLLLAFLLLHITPHAAIRSNAASDLHLIAAVTAPIEQGWYEASVKDLSMNEEAYHMTYEPHDDALPQHNYKVKKVGILFFAQPVGYH</sequence>